<keyword evidence="4" id="KW-0175">Coiled coil</keyword>
<evidence type="ECO:0000313" key="5">
    <source>
        <dbReference type="EMBL" id="MDX6848465.1"/>
    </source>
</evidence>
<dbReference type="EMBL" id="JAXAFO010000004">
    <property type="protein sequence ID" value="MDX6848465.1"/>
    <property type="molecule type" value="Genomic_DNA"/>
</dbReference>
<name>A0ABU4RUA6_9GAMM</name>
<accession>A0ABU4RUA6</accession>
<proteinExistence type="inferred from homology"/>
<sequence>MSVNPTLVAQMLNNDIAAAEALLDLLRQENELLKERKHPELETIVSAKSEHLNTLDAHARERSALLKSLGLANDSDGWVQYMHSQPPLVALTEQWTQLQELVHQCTLQNDKNGKLINRSQQTLNRLLDLVKGKGAGENLYNAKGATTNRAASGTMVKA</sequence>
<evidence type="ECO:0000256" key="1">
    <source>
        <dbReference type="ARBA" id="ARBA00002397"/>
    </source>
</evidence>
<dbReference type="InterPro" id="IPR007809">
    <property type="entry name" value="FlgN-like"/>
</dbReference>
<keyword evidence="3" id="KW-1005">Bacterial flagellum biogenesis</keyword>
<dbReference type="InterPro" id="IPR036679">
    <property type="entry name" value="FlgN-like_sf"/>
</dbReference>
<feature type="coiled-coil region" evidence="4">
    <location>
        <begin position="9"/>
        <end position="36"/>
    </location>
</feature>
<dbReference type="Pfam" id="PF05130">
    <property type="entry name" value="FlgN"/>
    <property type="match status" value="1"/>
</dbReference>
<dbReference type="Gene3D" id="1.20.58.300">
    <property type="entry name" value="FlgN-like"/>
    <property type="match status" value="1"/>
</dbReference>
<keyword evidence="5" id="KW-0969">Cilium</keyword>
<dbReference type="Proteomes" id="UP001273505">
    <property type="component" value="Unassembled WGS sequence"/>
</dbReference>
<dbReference type="RefSeq" id="WP_302721306.1">
    <property type="nucleotide sequence ID" value="NZ_JAULRU010000264.1"/>
</dbReference>
<evidence type="ECO:0000313" key="6">
    <source>
        <dbReference type="Proteomes" id="UP001273505"/>
    </source>
</evidence>
<organism evidence="5 6">
    <name type="scientific">Gilvimarinus gilvus</name>
    <dbReference type="NCBI Taxonomy" id="3058038"/>
    <lineage>
        <taxon>Bacteria</taxon>
        <taxon>Pseudomonadati</taxon>
        <taxon>Pseudomonadota</taxon>
        <taxon>Gammaproteobacteria</taxon>
        <taxon>Cellvibrionales</taxon>
        <taxon>Cellvibrionaceae</taxon>
        <taxon>Gilvimarinus</taxon>
    </lineage>
</organism>
<evidence type="ECO:0000256" key="3">
    <source>
        <dbReference type="ARBA" id="ARBA00022795"/>
    </source>
</evidence>
<comment type="similarity">
    <text evidence="2">Belongs to the FlgN family.</text>
</comment>
<protein>
    <submittedName>
        <fullName evidence="5">Flagellar protein FlgN</fullName>
    </submittedName>
</protein>
<comment type="function">
    <text evidence="1">Required for the efficient initiation of filament assembly.</text>
</comment>
<keyword evidence="5" id="KW-0282">Flagellum</keyword>
<reference evidence="5 6" key="1">
    <citation type="submission" date="2023-11" db="EMBL/GenBank/DDBJ databases">
        <title>Gilvimarinus fulvus sp. nov., isolated from the surface of Kelp.</title>
        <authorList>
            <person name="Sun Y.Y."/>
            <person name="Gong Y."/>
            <person name="Du Z.J."/>
        </authorList>
    </citation>
    <scope>NUCLEOTIDE SEQUENCE [LARGE SCALE GENOMIC DNA]</scope>
    <source>
        <strain evidence="5 6">SDUM040013</strain>
    </source>
</reference>
<dbReference type="SUPFAM" id="SSF140566">
    <property type="entry name" value="FlgN-like"/>
    <property type="match status" value="1"/>
</dbReference>
<comment type="caution">
    <text evidence="5">The sequence shown here is derived from an EMBL/GenBank/DDBJ whole genome shotgun (WGS) entry which is preliminary data.</text>
</comment>
<evidence type="ECO:0000256" key="4">
    <source>
        <dbReference type="SAM" id="Coils"/>
    </source>
</evidence>
<evidence type="ECO:0000256" key="2">
    <source>
        <dbReference type="ARBA" id="ARBA00007703"/>
    </source>
</evidence>
<keyword evidence="5" id="KW-0966">Cell projection</keyword>
<keyword evidence="6" id="KW-1185">Reference proteome</keyword>
<gene>
    <name evidence="5" type="ORF">SCD92_03775</name>
</gene>